<dbReference type="RefSeq" id="WP_205310419.1">
    <property type="nucleotide sequence ID" value="NZ_JAERPS020000001.1"/>
</dbReference>
<keyword evidence="3" id="KW-1185">Reference proteome</keyword>
<dbReference type="Gene3D" id="2.130.10.130">
    <property type="entry name" value="Integrin alpha, N-terminal"/>
    <property type="match status" value="2"/>
</dbReference>
<dbReference type="PANTHER" id="PTHR46580:SF4">
    <property type="entry name" value="ATP_GTP-BINDING PROTEIN"/>
    <property type="match status" value="1"/>
</dbReference>
<name>A0ABS7X6R4_9GAMM</name>
<dbReference type="InterPro" id="IPR028994">
    <property type="entry name" value="Integrin_alpha_N"/>
</dbReference>
<organism evidence="2 3">
    <name type="scientific">Rheinheimera maricola</name>
    <dbReference type="NCBI Taxonomy" id="2793282"/>
    <lineage>
        <taxon>Bacteria</taxon>
        <taxon>Pseudomonadati</taxon>
        <taxon>Pseudomonadota</taxon>
        <taxon>Gammaproteobacteria</taxon>
        <taxon>Chromatiales</taxon>
        <taxon>Chromatiaceae</taxon>
        <taxon>Rheinheimera</taxon>
    </lineage>
</organism>
<reference evidence="2 3" key="2">
    <citation type="submission" date="2021-08" db="EMBL/GenBank/DDBJ databases">
        <title>Rheinheimera aquimaris sp. nov., isolated from seawater of the East Sea in Korea.</title>
        <authorList>
            <person name="Kim K.H."/>
            <person name="Wenting R."/>
            <person name="Kim K.R."/>
            <person name="Jeon C.O."/>
        </authorList>
    </citation>
    <scope>NUCLEOTIDE SEQUENCE [LARGE SCALE GENOMIC DNA]</scope>
    <source>
        <strain evidence="2 3">MA-13</strain>
    </source>
</reference>
<dbReference type="Proteomes" id="UP000663814">
    <property type="component" value="Unassembled WGS sequence"/>
</dbReference>
<dbReference type="PANTHER" id="PTHR46580">
    <property type="entry name" value="SENSOR KINASE-RELATED"/>
    <property type="match status" value="1"/>
</dbReference>
<dbReference type="PROSITE" id="PS51257">
    <property type="entry name" value="PROKAR_LIPOPROTEIN"/>
    <property type="match status" value="1"/>
</dbReference>
<reference evidence="2 3" key="1">
    <citation type="submission" date="2020-12" db="EMBL/GenBank/DDBJ databases">
        <authorList>
            <person name="Ruan W."/>
            <person name="Khan S.A."/>
            <person name="Jeon C.O."/>
        </authorList>
    </citation>
    <scope>NUCLEOTIDE SEQUENCE [LARGE SCALE GENOMIC DNA]</scope>
    <source>
        <strain evidence="2 3">MA-13</strain>
    </source>
</reference>
<dbReference type="InterPro" id="IPR013517">
    <property type="entry name" value="FG-GAP"/>
</dbReference>
<protein>
    <submittedName>
        <fullName evidence="2">VCBS repeat-containing protein</fullName>
    </submittedName>
</protein>
<comment type="caution">
    <text evidence="2">The sequence shown here is derived from an EMBL/GenBank/DDBJ whole genome shotgun (WGS) entry which is preliminary data.</text>
</comment>
<evidence type="ECO:0000313" key="2">
    <source>
        <dbReference type="EMBL" id="MBZ9611016.1"/>
    </source>
</evidence>
<dbReference type="SUPFAM" id="SSF69318">
    <property type="entry name" value="Integrin alpha N-terminal domain"/>
    <property type="match status" value="2"/>
</dbReference>
<dbReference type="Pfam" id="PF13517">
    <property type="entry name" value="FG-GAP_3"/>
    <property type="match status" value="2"/>
</dbReference>
<accession>A0ABS7X6R4</accession>
<evidence type="ECO:0000313" key="3">
    <source>
        <dbReference type="Proteomes" id="UP000663814"/>
    </source>
</evidence>
<sequence length="484" mass="51673">MKQNFIKAMSGIIATVLISGCGGGSETTDTGTGNPNPPVTPPPVVSLVVPEQVLNSLIIDADGDGDNDLVLSAYAGNGFAASQLLINDGSGKFANKNNALPAYPAPAESVIYHAKIDANGDNVDDIVALLLIGLYEQTRLQLYLGSTSGNYTAADTISDANLNGWGEIHVADFDNDGKEDFLLAHNSNGSQCDTQLYDSNCWGGRIYLNNGSGSFAPASITLSDPVLASQTVHPTLRAVDLYPPVFSINEFQPYVATWNLLTADIDGDDLVDVVQPTFGERKVPSYINQSTPGNLNFELRYSDTNQNSNSGALLDVNRDGFADFVASSAIYSGGDSDAETVAIFVHLNNGIGEFSRHREDMFAGDAPRLQHGREWLVADYNNDGFDDLFIADHGRDFAPFPGYTNTLLINTANGLQNTTATALSAVKSYSHGATVGDVNGDGIADLYINNDQRLESTHAQAAKKEPRLWLNNGDGKFTASNQDL</sequence>
<dbReference type="EMBL" id="JAERPS020000001">
    <property type="protein sequence ID" value="MBZ9611016.1"/>
    <property type="molecule type" value="Genomic_DNA"/>
</dbReference>
<proteinExistence type="predicted"/>
<evidence type="ECO:0000256" key="1">
    <source>
        <dbReference type="ARBA" id="ARBA00022729"/>
    </source>
</evidence>
<gene>
    <name evidence="2" type="ORF">I4W93_005365</name>
</gene>
<keyword evidence="1" id="KW-0732">Signal</keyword>